<sequence length="518" mass="58324">MSKDTNIKQADEKSNNSWIVKFGPSPTRFLYKTFLPKTQGLKTHTPRPRRMVLFPILDTMWTKLNEYAQKVTLEHLRIVLWTVLGSSVLVSLLTSVAMMNTTLKKIEVYNHRTELAHQHELEYQRKILLGNNGKPSPMAAKVSGLTPSEIRKAESPPKAPTKPPSSYDEDDSVGPPKAPATFGSSGPSLSKPPSEKKKPPSGFSSPASSSSHAPSPISPPSSPWSSVIHSPSSFSPDSASSTGTDSSLYTPPAGEKKEQRFPKVIIVGVSKCGTRALLDYLALHPNVITANKEINFFTNVTMYNKGPEVYRNSMPFSYSDQLTVEKSPDYFECEMCPERIVAIDKTIKVLLILCNPVDRLVSQYMQLKEKNDLSGVPMDAFEEWAVDPMTNTVRKTVASIRTGMYDQYMTNWFRFFHQDKVHVIDGATFIKDPVGEMRKVETFLEIKHFLTSEDIYYNSTKGFHCMYSRIAKKSHCLGPTKGRPHIKVLPGVYQTLQTFYNPHNARLKSYFNYQMSWV</sequence>
<dbReference type="Pfam" id="PF00685">
    <property type="entry name" value="Sulfotransfer_1"/>
    <property type="match status" value="1"/>
</dbReference>
<dbReference type="AlphaFoldDB" id="A0A3S0ZDW1"/>
<organism evidence="9 10">
    <name type="scientific">Elysia chlorotica</name>
    <name type="common">Eastern emerald elysia</name>
    <name type="synonym">Sea slug</name>
    <dbReference type="NCBI Taxonomy" id="188477"/>
    <lineage>
        <taxon>Eukaryota</taxon>
        <taxon>Metazoa</taxon>
        <taxon>Spiralia</taxon>
        <taxon>Lophotrochozoa</taxon>
        <taxon>Mollusca</taxon>
        <taxon>Gastropoda</taxon>
        <taxon>Heterobranchia</taxon>
        <taxon>Euthyneura</taxon>
        <taxon>Panpulmonata</taxon>
        <taxon>Sacoglossa</taxon>
        <taxon>Placobranchoidea</taxon>
        <taxon>Plakobranchidae</taxon>
        <taxon>Elysia</taxon>
    </lineage>
</organism>
<feature type="disulfide bond" evidence="5">
    <location>
        <begin position="465"/>
        <end position="476"/>
    </location>
</feature>
<evidence type="ECO:0000256" key="6">
    <source>
        <dbReference type="SAM" id="MobiDB-lite"/>
    </source>
</evidence>
<keyword evidence="7" id="KW-1133">Transmembrane helix</keyword>
<proteinExistence type="predicted"/>
<dbReference type="SUPFAM" id="SSF52540">
    <property type="entry name" value="P-loop containing nucleoside triphosphate hydrolases"/>
    <property type="match status" value="1"/>
</dbReference>
<evidence type="ECO:0000256" key="7">
    <source>
        <dbReference type="SAM" id="Phobius"/>
    </source>
</evidence>
<evidence type="ECO:0000256" key="3">
    <source>
        <dbReference type="PIRSR" id="PIRSR637359-1"/>
    </source>
</evidence>
<feature type="compositionally biased region" description="Low complexity" evidence="6">
    <location>
        <begin position="223"/>
        <end position="241"/>
    </location>
</feature>
<name>A0A3S0ZDW1_ELYCH</name>
<evidence type="ECO:0000256" key="1">
    <source>
        <dbReference type="ARBA" id="ARBA00022679"/>
    </source>
</evidence>
<evidence type="ECO:0000313" key="9">
    <source>
        <dbReference type="EMBL" id="RUS75388.1"/>
    </source>
</evidence>
<feature type="transmembrane region" description="Helical" evidence="7">
    <location>
        <begin position="78"/>
        <end position="99"/>
    </location>
</feature>
<dbReference type="InterPro" id="IPR000863">
    <property type="entry name" value="Sulfotransferase_dom"/>
</dbReference>
<feature type="region of interest" description="Disordered" evidence="6">
    <location>
        <begin position="148"/>
        <end position="255"/>
    </location>
</feature>
<dbReference type="PANTHER" id="PTHR10605">
    <property type="entry name" value="HEPARAN SULFATE SULFOTRANSFERASE"/>
    <property type="match status" value="1"/>
</dbReference>
<dbReference type="Proteomes" id="UP000271974">
    <property type="component" value="Unassembled WGS sequence"/>
</dbReference>
<reference evidence="9 10" key="1">
    <citation type="submission" date="2019-01" db="EMBL/GenBank/DDBJ databases">
        <title>A draft genome assembly of the solar-powered sea slug Elysia chlorotica.</title>
        <authorList>
            <person name="Cai H."/>
            <person name="Li Q."/>
            <person name="Fang X."/>
            <person name="Li J."/>
            <person name="Curtis N.E."/>
            <person name="Altenburger A."/>
            <person name="Shibata T."/>
            <person name="Feng M."/>
            <person name="Maeda T."/>
            <person name="Schwartz J.A."/>
            <person name="Shigenobu S."/>
            <person name="Lundholm N."/>
            <person name="Nishiyama T."/>
            <person name="Yang H."/>
            <person name="Hasebe M."/>
            <person name="Li S."/>
            <person name="Pierce S.K."/>
            <person name="Wang J."/>
        </authorList>
    </citation>
    <scope>NUCLEOTIDE SEQUENCE [LARGE SCALE GENOMIC DNA]</scope>
    <source>
        <strain evidence="9">EC2010</strain>
        <tissue evidence="9">Whole organism of an adult</tissue>
    </source>
</reference>
<dbReference type="InterPro" id="IPR027417">
    <property type="entry name" value="P-loop_NTPase"/>
</dbReference>
<dbReference type="PANTHER" id="PTHR10605:SF65">
    <property type="entry name" value="GH20068P"/>
    <property type="match status" value="1"/>
</dbReference>
<dbReference type="EMBL" id="RQTK01000746">
    <property type="protein sequence ID" value="RUS75388.1"/>
    <property type="molecule type" value="Genomic_DNA"/>
</dbReference>
<comment type="caution">
    <text evidence="9">The sequence shown here is derived from an EMBL/GenBank/DDBJ whole genome shotgun (WGS) entry which is preliminary data.</text>
</comment>
<keyword evidence="7" id="KW-0472">Membrane</keyword>
<dbReference type="STRING" id="188477.A0A3S0ZDW1"/>
<protein>
    <recommendedName>
        <fullName evidence="8">Sulfotransferase domain-containing protein</fullName>
    </recommendedName>
</protein>
<evidence type="ECO:0000259" key="8">
    <source>
        <dbReference type="Pfam" id="PF00685"/>
    </source>
</evidence>
<keyword evidence="5" id="KW-1015">Disulfide bond</keyword>
<keyword evidence="7" id="KW-0812">Transmembrane</keyword>
<dbReference type="OrthoDB" id="6129517at2759"/>
<evidence type="ECO:0000256" key="2">
    <source>
        <dbReference type="ARBA" id="ARBA00023180"/>
    </source>
</evidence>
<feature type="compositionally biased region" description="Low complexity" evidence="6">
    <location>
        <begin position="200"/>
        <end position="215"/>
    </location>
</feature>
<dbReference type="Gene3D" id="3.40.50.300">
    <property type="entry name" value="P-loop containing nucleotide triphosphate hydrolases"/>
    <property type="match status" value="1"/>
</dbReference>
<keyword evidence="2" id="KW-0325">Glycoprotein</keyword>
<feature type="binding site" evidence="4">
    <location>
        <begin position="481"/>
        <end position="485"/>
    </location>
    <ligand>
        <name>3'-phosphoadenylyl sulfate</name>
        <dbReference type="ChEBI" id="CHEBI:58339"/>
    </ligand>
</feature>
<keyword evidence="10" id="KW-1185">Reference proteome</keyword>
<gene>
    <name evidence="9" type="ORF">EGW08_016850</name>
</gene>
<dbReference type="InterPro" id="IPR037359">
    <property type="entry name" value="NST/OST"/>
</dbReference>
<keyword evidence="1" id="KW-0808">Transferase</keyword>
<feature type="binding site" evidence="4">
    <location>
        <position position="362"/>
    </location>
    <ligand>
        <name>3'-phosphoadenylyl sulfate</name>
        <dbReference type="ChEBI" id="CHEBI:58339"/>
    </ligand>
</feature>
<feature type="binding site" evidence="4">
    <location>
        <begin position="271"/>
        <end position="275"/>
    </location>
    <ligand>
        <name>3'-phosphoadenylyl sulfate</name>
        <dbReference type="ChEBI" id="CHEBI:58339"/>
    </ligand>
</feature>
<evidence type="ECO:0000313" key="10">
    <source>
        <dbReference type="Proteomes" id="UP000271974"/>
    </source>
</evidence>
<evidence type="ECO:0000256" key="4">
    <source>
        <dbReference type="PIRSR" id="PIRSR637359-2"/>
    </source>
</evidence>
<dbReference type="GO" id="GO:0008467">
    <property type="term" value="F:[heparan sulfate]-glucosamine 3-sulfotransferase activity"/>
    <property type="evidence" value="ECO:0007669"/>
    <property type="project" value="TreeGrafter"/>
</dbReference>
<evidence type="ECO:0000256" key="5">
    <source>
        <dbReference type="PIRSR" id="PIRSR637359-3"/>
    </source>
</evidence>
<feature type="domain" description="Sulfotransferase" evidence="8">
    <location>
        <begin position="262"/>
        <end position="469"/>
    </location>
</feature>
<feature type="active site" description="For sulfotransferase activity" evidence="3">
    <location>
        <position position="271"/>
    </location>
</feature>
<accession>A0A3S0ZDW1</accession>